<gene>
    <name evidence="2" type="ORF">CDAR_215501</name>
</gene>
<dbReference type="AlphaFoldDB" id="A0AAV4VW00"/>
<dbReference type="Proteomes" id="UP001054837">
    <property type="component" value="Unassembled WGS sequence"/>
</dbReference>
<proteinExistence type="predicted"/>
<evidence type="ECO:0000256" key="1">
    <source>
        <dbReference type="SAM" id="MobiDB-lite"/>
    </source>
</evidence>
<evidence type="ECO:0000313" key="2">
    <source>
        <dbReference type="EMBL" id="GIY73951.1"/>
    </source>
</evidence>
<name>A0AAV4VW00_9ARAC</name>
<feature type="region of interest" description="Disordered" evidence="1">
    <location>
        <begin position="1"/>
        <end position="57"/>
    </location>
</feature>
<protein>
    <submittedName>
        <fullName evidence="2">Uncharacterized protein</fullName>
    </submittedName>
</protein>
<accession>A0AAV4VW00</accession>
<comment type="caution">
    <text evidence="2">The sequence shown here is derived from an EMBL/GenBank/DDBJ whole genome shotgun (WGS) entry which is preliminary data.</text>
</comment>
<dbReference type="EMBL" id="BPLQ01013671">
    <property type="protein sequence ID" value="GIY73951.1"/>
    <property type="molecule type" value="Genomic_DNA"/>
</dbReference>
<reference evidence="2 3" key="1">
    <citation type="submission" date="2021-06" db="EMBL/GenBank/DDBJ databases">
        <title>Caerostris darwini draft genome.</title>
        <authorList>
            <person name="Kono N."/>
            <person name="Arakawa K."/>
        </authorList>
    </citation>
    <scope>NUCLEOTIDE SEQUENCE [LARGE SCALE GENOMIC DNA]</scope>
</reference>
<keyword evidence="3" id="KW-1185">Reference proteome</keyword>
<feature type="compositionally biased region" description="Basic residues" evidence="1">
    <location>
        <begin position="1"/>
        <end position="10"/>
    </location>
</feature>
<organism evidence="2 3">
    <name type="scientific">Caerostris darwini</name>
    <dbReference type="NCBI Taxonomy" id="1538125"/>
    <lineage>
        <taxon>Eukaryota</taxon>
        <taxon>Metazoa</taxon>
        <taxon>Ecdysozoa</taxon>
        <taxon>Arthropoda</taxon>
        <taxon>Chelicerata</taxon>
        <taxon>Arachnida</taxon>
        <taxon>Araneae</taxon>
        <taxon>Araneomorphae</taxon>
        <taxon>Entelegynae</taxon>
        <taxon>Araneoidea</taxon>
        <taxon>Araneidae</taxon>
        <taxon>Caerostris</taxon>
    </lineage>
</organism>
<evidence type="ECO:0000313" key="3">
    <source>
        <dbReference type="Proteomes" id="UP001054837"/>
    </source>
</evidence>
<sequence>MVLSFKRRRSIFSSQKCSKEESMDKSVNGPQYSKEVFKNRGNSSAHHSRNKSSKRESFYRVPNLLRQKASAKLLTVPFFLLYPSCNRKIATQLYLQVTETHYPSSRVAYLPHMMGVARVSMENWIPDVIMLYECHPKKKG</sequence>